<gene>
    <name evidence="2" type="ORF">ONZ51_g3454</name>
</gene>
<accession>A0AAD7TYS7</accession>
<dbReference type="EMBL" id="JAPEVG010000060">
    <property type="protein sequence ID" value="KAJ8488624.1"/>
    <property type="molecule type" value="Genomic_DNA"/>
</dbReference>
<name>A0AAD7TYS7_9APHY</name>
<feature type="compositionally biased region" description="Low complexity" evidence="1">
    <location>
        <begin position="126"/>
        <end position="146"/>
    </location>
</feature>
<keyword evidence="3" id="KW-1185">Reference proteome</keyword>
<protein>
    <submittedName>
        <fullName evidence="2">Uncharacterized protein</fullName>
    </submittedName>
</protein>
<comment type="caution">
    <text evidence="2">The sequence shown here is derived from an EMBL/GenBank/DDBJ whole genome shotgun (WGS) entry which is preliminary data.</text>
</comment>
<reference evidence="2" key="1">
    <citation type="submission" date="2022-11" db="EMBL/GenBank/DDBJ databases">
        <title>Genome Sequence of Cubamyces cubensis.</title>
        <authorList>
            <person name="Buettner E."/>
        </authorList>
    </citation>
    <scope>NUCLEOTIDE SEQUENCE</scope>
    <source>
        <strain evidence="2">MPL-01</strain>
    </source>
</reference>
<dbReference type="Proteomes" id="UP001215151">
    <property type="component" value="Unassembled WGS sequence"/>
</dbReference>
<organism evidence="2 3">
    <name type="scientific">Trametes cubensis</name>
    <dbReference type="NCBI Taxonomy" id="1111947"/>
    <lineage>
        <taxon>Eukaryota</taxon>
        <taxon>Fungi</taxon>
        <taxon>Dikarya</taxon>
        <taxon>Basidiomycota</taxon>
        <taxon>Agaricomycotina</taxon>
        <taxon>Agaricomycetes</taxon>
        <taxon>Polyporales</taxon>
        <taxon>Polyporaceae</taxon>
        <taxon>Trametes</taxon>
    </lineage>
</organism>
<evidence type="ECO:0000256" key="1">
    <source>
        <dbReference type="SAM" id="MobiDB-lite"/>
    </source>
</evidence>
<dbReference type="AlphaFoldDB" id="A0AAD7TYS7"/>
<feature type="compositionally biased region" description="Basic and acidic residues" evidence="1">
    <location>
        <begin position="200"/>
        <end position="210"/>
    </location>
</feature>
<feature type="region of interest" description="Disordered" evidence="1">
    <location>
        <begin position="21"/>
        <end position="41"/>
    </location>
</feature>
<feature type="region of interest" description="Disordered" evidence="1">
    <location>
        <begin position="62"/>
        <end position="294"/>
    </location>
</feature>
<sequence length="294" mass="31453">MASIFRFVFGCCLRRQRVSDLEEPNENTPFIAPTDDIPPPRNYTTIDHEVMKERLGTIVRSKEGKMVNVNQPLPFNLHGRPPHGRPDRSLSANTTPPRASSSAAQSDSALPESSHAPRNPHNHRLPSYSPSRDPSPSIQTSHSTSSLHPGDASYLPPEADPDGGTRGPILNVRLVRATRRRSSGGRPHQGLIISRGRQGRSGEERERENGAEVPGAQSPANIDAKGKGKEGENTAIAADSSPTRVGGVGAMSHNGNDTDGEGSGSVPSSQPELSAMDSEFKIDDIGNIAESWGD</sequence>
<feature type="compositionally biased region" description="Low complexity" evidence="1">
    <location>
        <begin position="99"/>
        <end position="109"/>
    </location>
</feature>
<evidence type="ECO:0000313" key="2">
    <source>
        <dbReference type="EMBL" id="KAJ8488624.1"/>
    </source>
</evidence>
<evidence type="ECO:0000313" key="3">
    <source>
        <dbReference type="Proteomes" id="UP001215151"/>
    </source>
</evidence>
<proteinExistence type="predicted"/>